<keyword evidence="8" id="KW-0234">DNA repair</keyword>
<evidence type="ECO:0000256" key="3">
    <source>
        <dbReference type="ARBA" id="ARBA00022722"/>
    </source>
</evidence>
<evidence type="ECO:0000259" key="11">
    <source>
        <dbReference type="SMART" id="SM00484"/>
    </source>
</evidence>
<keyword evidence="4" id="KW-0479">Metal-binding</keyword>
<keyword evidence="14" id="KW-1185">Reference proteome</keyword>
<dbReference type="SUPFAM" id="SSF88723">
    <property type="entry name" value="PIN domain-like"/>
    <property type="match status" value="1"/>
</dbReference>
<name>C5MGS6_CANTT</name>
<dbReference type="GO" id="GO:0005634">
    <property type="term" value="C:nucleus"/>
    <property type="evidence" value="ECO:0007669"/>
    <property type="project" value="UniProtKB-SubCell"/>
</dbReference>
<keyword evidence="3" id="KW-0540">Nuclease</keyword>
<dbReference type="KEGG" id="ctp:CTRG_05280"/>
<evidence type="ECO:0000256" key="2">
    <source>
        <dbReference type="ARBA" id="ARBA00004123"/>
    </source>
</evidence>
<dbReference type="eggNOG" id="KOG2518">
    <property type="taxonomic scope" value="Eukaryota"/>
</dbReference>
<feature type="compositionally biased region" description="Polar residues" evidence="10">
    <location>
        <begin position="616"/>
        <end position="626"/>
    </location>
</feature>
<feature type="domain" description="XPG-I" evidence="11">
    <location>
        <begin position="138"/>
        <end position="206"/>
    </location>
</feature>
<comment type="subcellular location">
    <subcellularLocation>
        <location evidence="2">Nucleus</location>
    </subcellularLocation>
</comment>
<dbReference type="InterPro" id="IPR006086">
    <property type="entry name" value="XPG-I_dom"/>
</dbReference>
<dbReference type="Proteomes" id="UP000002037">
    <property type="component" value="Unassembled WGS sequence"/>
</dbReference>
<feature type="region of interest" description="Disordered" evidence="10">
    <location>
        <begin position="508"/>
        <end position="556"/>
    </location>
</feature>
<dbReference type="InterPro" id="IPR044752">
    <property type="entry name" value="PIN-like_EXO1"/>
</dbReference>
<dbReference type="GO" id="GO:0006281">
    <property type="term" value="P:DNA repair"/>
    <property type="evidence" value="ECO:0007669"/>
    <property type="project" value="UniProtKB-KW"/>
</dbReference>
<evidence type="ECO:0000313" key="13">
    <source>
        <dbReference type="EMBL" id="EER30828.1"/>
    </source>
</evidence>
<dbReference type="OrthoDB" id="26491at2759"/>
<dbReference type="SMART" id="SM00279">
    <property type="entry name" value="HhH2"/>
    <property type="match status" value="1"/>
</dbReference>
<organism evidence="13 14">
    <name type="scientific">Candida tropicalis (strain ATCC MYA-3404 / T1)</name>
    <name type="common">Yeast</name>
    <dbReference type="NCBI Taxonomy" id="294747"/>
    <lineage>
        <taxon>Eukaryota</taxon>
        <taxon>Fungi</taxon>
        <taxon>Dikarya</taxon>
        <taxon>Ascomycota</taxon>
        <taxon>Saccharomycotina</taxon>
        <taxon>Pichiomycetes</taxon>
        <taxon>Debaryomycetaceae</taxon>
        <taxon>Candida/Lodderomyces clade</taxon>
        <taxon>Candida</taxon>
    </lineage>
</organism>
<evidence type="ECO:0000256" key="8">
    <source>
        <dbReference type="ARBA" id="ARBA00023204"/>
    </source>
</evidence>
<dbReference type="GO" id="GO:0046872">
    <property type="term" value="F:metal ion binding"/>
    <property type="evidence" value="ECO:0007669"/>
    <property type="project" value="UniProtKB-KW"/>
</dbReference>
<sequence>MGVHGLLQCLKDIQDPGSLERYRGKTLAIDTYGWLHRAIVSCAEELCLGKPTRNYITYVVNKINMLRYFGITPYFVFDGAALPTKQETNKERQKRRQEAKELAEKYLAANNPQLAGKQFMKAAYVTSQMAKSIMSELDIMGIKYIVAPYEADPQMVYLEKIGLVDGILSEDSDLLIFGCKKLITKLKDDGSCYEINRENFGKVRQIPYLNQLSNDQLRLVAMLSGCDYTKGIPGIGLTKAFQLTRKHNNLEKILIALRSTGKSAPPNFRDEVELANLAFQFQKVFDPRTQELTTLNEYPEGVEFDQETLERCCGRTLTPEIYSKLCNGKIHPNTHEILVSREQSLTLLQSKSVYSPNNSKSIGVSHQGNSSSVAHRSRSDGAYTKIVPPGKSVLDLLRVSKRPLRLENPKTPEKDRSIKRAKVVYGTQEIKISPTRRKMQKLTAPSPKGLLSKFFKPKSYLNSEPTPVLPTPSSEPIWNSSLLEDSEIPEGSSPQKSVDTKNILAELTDNDEENEGSIHSSPVKQSDGNTTIYSSSDKEEEDSKSVHSSPRNDRFDIFSNDDEIEESPVKNQISSHVQINLTTLREKFSYRSDNTTIKLTRDTTQFTGSPRKRRTPLQSKSVNLPSMKSPIKLPPKSASFKQVAASPERDDRSVHKPQQSSPTKHKHSIDLRQFAYRG</sequence>
<dbReference type="GO" id="GO:0003677">
    <property type="term" value="F:DNA binding"/>
    <property type="evidence" value="ECO:0007669"/>
    <property type="project" value="InterPro"/>
</dbReference>
<comment type="cofactor">
    <cofactor evidence="1">
        <name>Mg(2+)</name>
        <dbReference type="ChEBI" id="CHEBI:18420"/>
    </cofactor>
</comment>
<evidence type="ECO:0000256" key="4">
    <source>
        <dbReference type="ARBA" id="ARBA00022723"/>
    </source>
</evidence>
<dbReference type="InterPro" id="IPR029060">
    <property type="entry name" value="PIN-like_dom_sf"/>
</dbReference>
<feature type="region of interest" description="Disordered" evidence="10">
    <location>
        <begin position="358"/>
        <end position="385"/>
    </location>
</feature>
<dbReference type="FunFam" id="3.40.50.1010:FF:000002">
    <property type="entry name" value="Exonuclease 1, putative"/>
    <property type="match status" value="1"/>
</dbReference>
<dbReference type="Pfam" id="PF00867">
    <property type="entry name" value="XPG_I"/>
    <property type="match status" value="1"/>
</dbReference>
<keyword evidence="5" id="KW-0227">DNA damage</keyword>
<feature type="region of interest" description="Disordered" evidence="10">
    <location>
        <begin position="600"/>
        <end position="678"/>
    </location>
</feature>
<dbReference type="EMBL" id="GG692402">
    <property type="protein sequence ID" value="EER30828.1"/>
    <property type="molecule type" value="Genomic_DNA"/>
</dbReference>
<dbReference type="Pfam" id="PF00752">
    <property type="entry name" value="XPG_N"/>
    <property type="match status" value="1"/>
</dbReference>
<protein>
    <submittedName>
        <fullName evidence="13">Uncharacterized protein</fullName>
    </submittedName>
</protein>
<dbReference type="GO" id="GO:0017108">
    <property type="term" value="F:5'-flap endonuclease activity"/>
    <property type="evidence" value="ECO:0007669"/>
    <property type="project" value="TreeGrafter"/>
</dbReference>
<feature type="compositionally biased region" description="Basic and acidic residues" evidence="10">
    <location>
        <begin position="541"/>
        <end position="556"/>
    </location>
</feature>
<keyword evidence="9" id="KW-0539">Nucleus</keyword>
<accession>C5MGS6</accession>
<feature type="compositionally biased region" description="Polar residues" evidence="10">
    <location>
        <begin position="358"/>
        <end position="374"/>
    </location>
</feature>
<dbReference type="STRING" id="294747.C5MGS6"/>
<evidence type="ECO:0000259" key="12">
    <source>
        <dbReference type="SMART" id="SM00485"/>
    </source>
</evidence>
<feature type="domain" description="XPG N-terminal" evidence="12">
    <location>
        <begin position="1"/>
        <end position="99"/>
    </location>
</feature>
<dbReference type="SMART" id="SM00484">
    <property type="entry name" value="XPGI"/>
    <property type="match status" value="1"/>
</dbReference>
<dbReference type="InterPro" id="IPR006084">
    <property type="entry name" value="XPG/Rad2"/>
</dbReference>
<reference evidence="13 14" key="1">
    <citation type="journal article" date="2009" name="Nature">
        <title>Evolution of pathogenicity and sexual reproduction in eight Candida genomes.</title>
        <authorList>
            <person name="Butler G."/>
            <person name="Rasmussen M.D."/>
            <person name="Lin M.F."/>
            <person name="Santos M.A."/>
            <person name="Sakthikumar S."/>
            <person name="Munro C.A."/>
            <person name="Rheinbay E."/>
            <person name="Grabherr M."/>
            <person name="Forche A."/>
            <person name="Reedy J.L."/>
            <person name="Agrafioti I."/>
            <person name="Arnaud M.B."/>
            <person name="Bates S."/>
            <person name="Brown A.J."/>
            <person name="Brunke S."/>
            <person name="Costanzo M.C."/>
            <person name="Fitzpatrick D.A."/>
            <person name="de Groot P.W."/>
            <person name="Harris D."/>
            <person name="Hoyer L.L."/>
            <person name="Hube B."/>
            <person name="Klis F.M."/>
            <person name="Kodira C."/>
            <person name="Lennard N."/>
            <person name="Logue M.E."/>
            <person name="Martin R."/>
            <person name="Neiman A.M."/>
            <person name="Nikolaou E."/>
            <person name="Quail M.A."/>
            <person name="Quinn J."/>
            <person name="Santos M.C."/>
            <person name="Schmitzberger F.F."/>
            <person name="Sherlock G."/>
            <person name="Shah P."/>
            <person name="Silverstein K.A."/>
            <person name="Skrzypek M.S."/>
            <person name="Soll D."/>
            <person name="Staggs R."/>
            <person name="Stansfield I."/>
            <person name="Stumpf M.P."/>
            <person name="Sudbery P.E."/>
            <person name="Srikantha T."/>
            <person name="Zeng Q."/>
            <person name="Berman J."/>
            <person name="Berriman M."/>
            <person name="Heitman J."/>
            <person name="Gow N.A."/>
            <person name="Lorenz M.C."/>
            <person name="Birren B.W."/>
            <person name="Kellis M."/>
            <person name="Cuomo C.A."/>
        </authorList>
    </citation>
    <scope>NUCLEOTIDE SEQUENCE [LARGE SCALE GENOMIC DNA]</scope>
    <source>
        <strain evidence="14">ATCC MYA-3404 / T1</strain>
    </source>
</reference>
<dbReference type="SUPFAM" id="SSF47807">
    <property type="entry name" value="5' to 3' exonuclease, C-terminal subdomain"/>
    <property type="match status" value="1"/>
</dbReference>
<dbReference type="PRINTS" id="PR00853">
    <property type="entry name" value="XPGRADSUPER"/>
</dbReference>
<evidence type="ECO:0000256" key="6">
    <source>
        <dbReference type="ARBA" id="ARBA00022801"/>
    </source>
</evidence>
<dbReference type="CDD" id="cd09857">
    <property type="entry name" value="PIN_EXO1"/>
    <property type="match status" value="1"/>
</dbReference>
<gene>
    <name evidence="13" type="ORF">CTRG_05280</name>
</gene>
<dbReference type="SMART" id="SM00485">
    <property type="entry name" value="XPGN"/>
    <property type="match status" value="1"/>
</dbReference>
<dbReference type="PANTHER" id="PTHR11081:SF65">
    <property type="entry name" value="DNA DAMAGE-INDUCIBLE PROTEIN DIN7-RELATED"/>
    <property type="match status" value="1"/>
</dbReference>
<dbReference type="InterPro" id="IPR036279">
    <property type="entry name" value="5-3_exonuclease_C_sf"/>
</dbReference>
<evidence type="ECO:0000256" key="10">
    <source>
        <dbReference type="SAM" id="MobiDB-lite"/>
    </source>
</evidence>
<proteinExistence type="predicted"/>
<dbReference type="RefSeq" id="XP_002550982.1">
    <property type="nucleotide sequence ID" value="XM_002550936.1"/>
</dbReference>
<dbReference type="PANTHER" id="PTHR11081">
    <property type="entry name" value="FLAP ENDONUCLEASE FAMILY MEMBER"/>
    <property type="match status" value="1"/>
</dbReference>
<dbReference type="InterPro" id="IPR006085">
    <property type="entry name" value="XPG_DNA_repair_N"/>
</dbReference>
<dbReference type="Gene3D" id="3.40.50.1010">
    <property type="entry name" value="5'-nuclease"/>
    <property type="match status" value="1"/>
</dbReference>
<dbReference type="Gene3D" id="1.10.150.20">
    <property type="entry name" value="5' to 3' exonuclease, C-terminal subdomain"/>
    <property type="match status" value="1"/>
</dbReference>
<dbReference type="AlphaFoldDB" id="C5MGS6"/>
<dbReference type="HOGENOM" id="CLU_008978_5_0_1"/>
<keyword evidence="6" id="KW-0378">Hydrolase</keyword>
<dbReference type="VEuPathDB" id="FungiDB:CTRG_05280"/>
<dbReference type="GeneID" id="8299601"/>
<keyword evidence="7" id="KW-0460">Magnesium</keyword>
<dbReference type="InterPro" id="IPR008918">
    <property type="entry name" value="HhH2"/>
</dbReference>
<evidence type="ECO:0000256" key="1">
    <source>
        <dbReference type="ARBA" id="ARBA00001946"/>
    </source>
</evidence>
<evidence type="ECO:0000256" key="7">
    <source>
        <dbReference type="ARBA" id="ARBA00022842"/>
    </source>
</evidence>
<evidence type="ECO:0000256" key="5">
    <source>
        <dbReference type="ARBA" id="ARBA00022763"/>
    </source>
</evidence>
<feature type="compositionally biased region" description="Polar residues" evidence="10">
    <location>
        <begin position="517"/>
        <end position="533"/>
    </location>
</feature>
<evidence type="ECO:0000313" key="14">
    <source>
        <dbReference type="Proteomes" id="UP000002037"/>
    </source>
</evidence>
<evidence type="ECO:0000256" key="9">
    <source>
        <dbReference type="ARBA" id="ARBA00023242"/>
    </source>
</evidence>